<keyword evidence="7 10" id="KW-1133">Transmembrane helix</keyword>
<dbReference type="PANTHER" id="PTHR32024">
    <property type="entry name" value="TRK SYSTEM POTASSIUM UPTAKE PROTEIN TRKG-RELATED"/>
    <property type="match status" value="1"/>
</dbReference>
<feature type="transmembrane region" description="Helical" evidence="10">
    <location>
        <begin position="354"/>
        <end position="378"/>
    </location>
</feature>
<name>A0A1S1V964_9FIRM</name>
<dbReference type="EMBL" id="MKIE01000001">
    <property type="protein sequence ID" value="OHW63153.1"/>
    <property type="molecule type" value="Genomic_DNA"/>
</dbReference>
<feature type="transmembrane region" description="Helical" evidence="10">
    <location>
        <begin position="22"/>
        <end position="42"/>
    </location>
</feature>
<feature type="transmembrane region" description="Helical" evidence="10">
    <location>
        <begin position="295"/>
        <end position="312"/>
    </location>
</feature>
<evidence type="ECO:0000256" key="7">
    <source>
        <dbReference type="ARBA" id="ARBA00022989"/>
    </source>
</evidence>
<evidence type="ECO:0000256" key="5">
    <source>
        <dbReference type="ARBA" id="ARBA00022692"/>
    </source>
</evidence>
<dbReference type="STRING" id="39480.EUAN_00150"/>
<evidence type="ECO:0000256" key="10">
    <source>
        <dbReference type="SAM" id="Phobius"/>
    </source>
</evidence>
<evidence type="ECO:0000256" key="6">
    <source>
        <dbReference type="ARBA" id="ARBA00022958"/>
    </source>
</evidence>
<feature type="transmembrane region" description="Helical" evidence="10">
    <location>
        <begin position="414"/>
        <end position="435"/>
    </location>
</feature>
<comment type="subcellular location">
    <subcellularLocation>
        <location evidence="1">Cell membrane</location>
        <topology evidence="1">Multi-pass membrane protein</topology>
    </subcellularLocation>
</comment>
<reference evidence="11 12" key="1">
    <citation type="submission" date="2016-09" db="EMBL/GenBank/DDBJ databases">
        <title>Genome sequence of Eubacterium angustum.</title>
        <authorList>
            <person name="Poehlein A."/>
            <person name="Daniel R."/>
        </authorList>
    </citation>
    <scope>NUCLEOTIDE SEQUENCE [LARGE SCALE GENOMIC DNA]</scope>
    <source>
        <strain evidence="11 12">DSM 1989</strain>
    </source>
</reference>
<feature type="transmembrane region" description="Helical" evidence="10">
    <location>
        <begin position="83"/>
        <end position="107"/>
    </location>
</feature>
<dbReference type="Proteomes" id="UP000180254">
    <property type="component" value="Unassembled WGS sequence"/>
</dbReference>
<dbReference type="NCBIfam" id="TIGR00933">
    <property type="entry name" value="2a38"/>
    <property type="match status" value="1"/>
</dbReference>
<dbReference type="InterPro" id="IPR004772">
    <property type="entry name" value="TrkH"/>
</dbReference>
<dbReference type="GO" id="GO:0015379">
    <property type="term" value="F:potassium:chloride symporter activity"/>
    <property type="evidence" value="ECO:0007669"/>
    <property type="project" value="InterPro"/>
</dbReference>
<comment type="caution">
    <text evidence="11">The sequence shown here is derived from an EMBL/GenBank/DDBJ whole genome shotgun (WGS) entry which is preliminary data.</text>
</comment>
<feature type="transmembrane region" description="Helical" evidence="10">
    <location>
        <begin position="237"/>
        <end position="256"/>
    </location>
</feature>
<feature type="transmembrane region" description="Helical" evidence="10">
    <location>
        <begin position="198"/>
        <end position="217"/>
    </location>
</feature>
<dbReference type="PANTHER" id="PTHR32024:SF1">
    <property type="entry name" value="KTR SYSTEM POTASSIUM UPTAKE PROTEIN B"/>
    <property type="match status" value="1"/>
</dbReference>
<evidence type="ECO:0000313" key="11">
    <source>
        <dbReference type="EMBL" id="OHW63153.1"/>
    </source>
</evidence>
<evidence type="ECO:0000256" key="2">
    <source>
        <dbReference type="ARBA" id="ARBA00022448"/>
    </source>
</evidence>
<feature type="transmembrane region" description="Helical" evidence="10">
    <location>
        <begin position="48"/>
        <end position="71"/>
    </location>
</feature>
<organism evidence="11 12">
    <name type="scientific">Andreesenia angusta</name>
    <dbReference type="NCBI Taxonomy" id="39480"/>
    <lineage>
        <taxon>Bacteria</taxon>
        <taxon>Bacillati</taxon>
        <taxon>Bacillota</taxon>
        <taxon>Tissierellia</taxon>
        <taxon>Tissierellales</taxon>
        <taxon>Gottschalkiaceae</taxon>
        <taxon>Andreesenia</taxon>
    </lineage>
</organism>
<evidence type="ECO:0000256" key="3">
    <source>
        <dbReference type="ARBA" id="ARBA00022475"/>
    </source>
</evidence>
<sequence length="455" mass="49140">MEVVEIDFKSGIKSLKLKPARVLVLGIAGIILLGGLLLNLPIASKDGASVGFLNALFTATSAVSVTGLVVVNTAEHWTVFGKLVIIVLIQAGGLGFMTLATLIALILGKRIGLRDRLIIQEQLNQFNLSGVVNLARYVILSTFAIELAGAMLLSTSFIPKYGIFKGIAYSLFHSISAFCNAGFDIIGNSMEDFVGDPVVILTISGLIILGGLGYTVFMEITRNRTYILKKASLHTKMVFKVNALLLVSGFVFVMLVEYNNPSTLKILDFNEKVLASIFQTVITRTAGFNSVNLGGLRPATVLFFVILMFIGGSPSSTAGGIKTTTFGVIMGTLASIVKGKDDVEIMERRIPLHLVFRAFAIAIISMTVIITMTMILTFTEDQVFLDLLFEVTSAFATVGVTRGITPELSGIGKVVIITTMFIGKVGPLTLAFALAKRHRQYDGKYRYPEDKLMIG</sequence>
<keyword evidence="5 10" id="KW-0812">Transmembrane</keyword>
<keyword evidence="2" id="KW-0813">Transport</keyword>
<keyword evidence="9 10" id="KW-0472">Membrane</keyword>
<dbReference type="InterPro" id="IPR003445">
    <property type="entry name" value="Cat_transpt"/>
</dbReference>
<evidence type="ECO:0000256" key="1">
    <source>
        <dbReference type="ARBA" id="ARBA00004651"/>
    </source>
</evidence>
<feature type="transmembrane region" description="Helical" evidence="10">
    <location>
        <begin position="134"/>
        <end position="154"/>
    </location>
</feature>
<dbReference type="AlphaFoldDB" id="A0A1S1V964"/>
<keyword evidence="12" id="KW-1185">Reference proteome</keyword>
<dbReference type="GO" id="GO:0005886">
    <property type="term" value="C:plasma membrane"/>
    <property type="evidence" value="ECO:0007669"/>
    <property type="project" value="UniProtKB-SubCell"/>
</dbReference>
<evidence type="ECO:0000256" key="4">
    <source>
        <dbReference type="ARBA" id="ARBA00022538"/>
    </source>
</evidence>
<keyword evidence="8" id="KW-0406">Ion transport</keyword>
<dbReference type="Pfam" id="PF02386">
    <property type="entry name" value="TrkH"/>
    <property type="match status" value="1"/>
</dbReference>
<gene>
    <name evidence="11" type="primary">ktrB</name>
    <name evidence="11" type="ORF">EUAN_00150</name>
</gene>
<keyword evidence="6" id="KW-0630">Potassium</keyword>
<evidence type="ECO:0000313" key="12">
    <source>
        <dbReference type="Proteomes" id="UP000180254"/>
    </source>
</evidence>
<evidence type="ECO:0000256" key="9">
    <source>
        <dbReference type="ARBA" id="ARBA00023136"/>
    </source>
</evidence>
<keyword evidence="3" id="KW-1003">Cell membrane</keyword>
<keyword evidence="4" id="KW-0633">Potassium transport</keyword>
<protein>
    <submittedName>
        <fullName evidence="11">Ktr system potassium uptake protein B</fullName>
    </submittedName>
</protein>
<evidence type="ECO:0000256" key="8">
    <source>
        <dbReference type="ARBA" id="ARBA00023065"/>
    </source>
</evidence>
<proteinExistence type="predicted"/>
<accession>A0A1S1V964</accession>